<evidence type="ECO:0000256" key="7">
    <source>
        <dbReference type="PROSITE-ProRule" id="PRU00042"/>
    </source>
</evidence>
<evidence type="ECO:0000256" key="2">
    <source>
        <dbReference type="ARBA" id="ARBA00022723"/>
    </source>
</evidence>
<dbReference type="PROSITE" id="PS00028">
    <property type="entry name" value="ZINC_FINGER_C2H2_1"/>
    <property type="match status" value="3"/>
</dbReference>
<dbReference type="GeneID" id="108739560"/>
<evidence type="ECO:0000256" key="4">
    <source>
        <dbReference type="ARBA" id="ARBA00022771"/>
    </source>
</evidence>
<dbReference type="Proteomes" id="UP000192223">
    <property type="component" value="Unplaced"/>
</dbReference>
<name>A0A1W4WYV7_AGRPL</name>
<evidence type="ECO:0000256" key="5">
    <source>
        <dbReference type="ARBA" id="ARBA00022833"/>
    </source>
</evidence>
<dbReference type="InParanoid" id="A0A1W4WYV7"/>
<evidence type="ECO:0000313" key="10">
    <source>
        <dbReference type="Proteomes" id="UP000192223"/>
    </source>
</evidence>
<accession>A0A1W4WYV7</accession>
<keyword evidence="10" id="KW-1185">Reference proteome</keyword>
<dbReference type="GO" id="GO:0008270">
    <property type="term" value="F:zinc ion binding"/>
    <property type="evidence" value="ECO:0007669"/>
    <property type="project" value="UniProtKB-KW"/>
</dbReference>
<evidence type="ECO:0000256" key="6">
    <source>
        <dbReference type="ARBA" id="ARBA00023242"/>
    </source>
</evidence>
<dbReference type="Gene3D" id="3.30.160.60">
    <property type="entry name" value="Classic Zinc Finger"/>
    <property type="match status" value="1"/>
</dbReference>
<keyword evidence="6" id="KW-0539">Nucleus</keyword>
<dbReference type="GO" id="GO:0000981">
    <property type="term" value="F:DNA-binding transcription factor activity, RNA polymerase II-specific"/>
    <property type="evidence" value="ECO:0007669"/>
    <property type="project" value="TreeGrafter"/>
</dbReference>
<dbReference type="AlphaFoldDB" id="A0A1W4WYV7"/>
<evidence type="ECO:0000256" key="1">
    <source>
        <dbReference type="ARBA" id="ARBA00004123"/>
    </source>
</evidence>
<keyword evidence="4 7" id="KW-0863">Zinc-finger</keyword>
<sequence length="354" mass="41068">MITRGSQTDKFVQVDIPSGPKLNNLKANTELKKNLIIAPVDLQRYSARKCETSVMEGSIDQNYVSEKDKENGNDDQISMLNVVEKKDFINLPHSEVKSVLRKMAITNKQCLRCYKCFSDNLTLIKHIRKNCSLKLSRGEVVDNVEGTSEQERTCSKCRSIFRTILDLNLHKEFDHNNLVCPQCLTFCYNNIDQHHTLHKSEKKMTCEYCDGTLTKTSVVIHKVAHAWNWWKHGKSPCMNCNELVSNDYRYNHHFECSQKKFVCETCGYVLKTLSSLKKHKLEHEKLYKCVICLKDFFNKKELIRHNQVSHIILSSIQLKKIKLKNDALSPPCQTVKGQKQRNSPKRINFTRTEV</sequence>
<dbReference type="STRING" id="224129.A0A1W4WYV7"/>
<proteinExistence type="predicted"/>
<gene>
    <name evidence="11" type="primary">LOC108739560</name>
</gene>
<dbReference type="InterPro" id="IPR036236">
    <property type="entry name" value="Znf_C2H2_sf"/>
</dbReference>
<dbReference type="InterPro" id="IPR013087">
    <property type="entry name" value="Znf_C2H2_type"/>
</dbReference>
<evidence type="ECO:0000313" key="11">
    <source>
        <dbReference type="RefSeq" id="XP_018329029.1"/>
    </source>
</evidence>
<feature type="region of interest" description="Disordered" evidence="8">
    <location>
        <begin position="334"/>
        <end position="354"/>
    </location>
</feature>
<evidence type="ECO:0000259" key="9">
    <source>
        <dbReference type="PROSITE" id="PS50157"/>
    </source>
</evidence>
<dbReference type="SUPFAM" id="SSF57667">
    <property type="entry name" value="beta-beta-alpha zinc fingers"/>
    <property type="match status" value="1"/>
</dbReference>
<evidence type="ECO:0000256" key="8">
    <source>
        <dbReference type="SAM" id="MobiDB-lite"/>
    </source>
</evidence>
<feature type="domain" description="C2H2-type" evidence="9">
    <location>
        <begin position="287"/>
        <end position="310"/>
    </location>
</feature>
<dbReference type="PANTHER" id="PTHR24394:SF29">
    <property type="entry name" value="MYONEURIN"/>
    <property type="match status" value="1"/>
</dbReference>
<dbReference type="RefSeq" id="XP_018329029.1">
    <property type="nucleotide sequence ID" value="XM_018473527.2"/>
</dbReference>
<organism evidence="10 11">
    <name type="scientific">Agrilus planipennis</name>
    <name type="common">Emerald ash borer</name>
    <name type="synonym">Agrilus marcopoli</name>
    <dbReference type="NCBI Taxonomy" id="224129"/>
    <lineage>
        <taxon>Eukaryota</taxon>
        <taxon>Metazoa</taxon>
        <taxon>Ecdysozoa</taxon>
        <taxon>Arthropoda</taxon>
        <taxon>Hexapoda</taxon>
        <taxon>Insecta</taxon>
        <taxon>Pterygota</taxon>
        <taxon>Neoptera</taxon>
        <taxon>Endopterygota</taxon>
        <taxon>Coleoptera</taxon>
        <taxon>Polyphaga</taxon>
        <taxon>Elateriformia</taxon>
        <taxon>Buprestoidea</taxon>
        <taxon>Buprestidae</taxon>
        <taxon>Agrilinae</taxon>
        <taxon>Agrilus</taxon>
    </lineage>
</organism>
<comment type="subcellular location">
    <subcellularLocation>
        <location evidence="1">Nucleus</location>
    </subcellularLocation>
</comment>
<protein>
    <submittedName>
        <fullName evidence="11">Zinc finger protein 729</fullName>
    </submittedName>
</protein>
<dbReference type="PANTHER" id="PTHR24394">
    <property type="entry name" value="ZINC FINGER PROTEIN"/>
    <property type="match status" value="1"/>
</dbReference>
<dbReference type="PROSITE" id="PS50157">
    <property type="entry name" value="ZINC_FINGER_C2H2_2"/>
    <property type="match status" value="2"/>
</dbReference>
<evidence type="ECO:0000256" key="3">
    <source>
        <dbReference type="ARBA" id="ARBA00022737"/>
    </source>
</evidence>
<keyword evidence="5" id="KW-0862">Zinc</keyword>
<keyword evidence="3" id="KW-0677">Repeat</keyword>
<reference evidence="11" key="1">
    <citation type="submission" date="2025-08" db="UniProtKB">
        <authorList>
            <consortium name="RefSeq"/>
        </authorList>
    </citation>
    <scope>IDENTIFICATION</scope>
    <source>
        <tissue evidence="11">Entire body</tissue>
    </source>
</reference>
<feature type="domain" description="C2H2-type" evidence="9">
    <location>
        <begin position="261"/>
        <end position="283"/>
    </location>
</feature>
<keyword evidence="2" id="KW-0479">Metal-binding</keyword>
<dbReference type="KEGG" id="apln:108739560"/>
<dbReference type="SMART" id="SM00355">
    <property type="entry name" value="ZnF_C2H2"/>
    <property type="match status" value="5"/>
</dbReference>
<dbReference type="GO" id="GO:0005634">
    <property type="term" value="C:nucleus"/>
    <property type="evidence" value="ECO:0007669"/>
    <property type="project" value="UniProtKB-SubCell"/>
</dbReference>